<keyword evidence="1" id="KW-0472">Membrane</keyword>
<dbReference type="AlphaFoldDB" id="A0A2R6NMT2"/>
<dbReference type="Proteomes" id="UP000186601">
    <property type="component" value="Unassembled WGS sequence"/>
</dbReference>
<dbReference type="EMBL" id="MLYV02001069">
    <property type="protein sequence ID" value="PSR73665.1"/>
    <property type="molecule type" value="Genomic_DNA"/>
</dbReference>
<evidence type="ECO:0000313" key="3">
    <source>
        <dbReference type="Proteomes" id="UP000186601"/>
    </source>
</evidence>
<organism evidence="2 3">
    <name type="scientific">Hermanssonia centrifuga</name>
    <dbReference type="NCBI Taxonomy" id="98765"/>
    <lineage>
        <taxon>Eukaryota</taxon>
        <taxon>Fungi</taxon>
        <taxon>Dikarya</taxon>
        <taxon>Basidiomycota</taxon>
        <taxon>Agaricomycotina</taxon>
        <taxon>Agaricomycetes</taxon>
        <taxon>Polyporales</taxon>
        <taxon>Meruliaceae</taxon>
        <taxon>Hermanssonia</taxon>
    </lineage>
</organism>
<gene>
    <name evidence="2" type="ORF">PHLCEN_2v10584</name>
</gene>
<comment type="caution">
    <text evidence="2">The sequence shown here is derived from an EMBL/GenBank/DDBJ whole genome shotgun (WGS) entry which is preliminary data.</text>
</comment>
<sequence length="75" mass="8512">MDGLFIPYDIFALATSSIFWAGCLHVCLLPFVCLGDREDQDKSIGGTRNVSEKIWLIEREDIGEYQFRGDPEVVD</sequence>
<feature type="transmembrane region" description="Helical" evidence="1">
    <location>
        <begin position="12"/>
        <end position="34"/>
    </location>
</feature>
<name>A0A2R6NMT2_9APHY</name>
<accession>A0A2R6NMT2</accession>
<keyword evidence="3" id="KW-1185">Reference proteome</keyword>
<protein>
    <submittedName>
        <fullName evidence="2">Uncharacterized protein</fullName>
    </submittedName>
</protein>
<evidence type="ECO:0000313" key="2">
    <source>
        <dbReference type="EMBL" id="PSR73665.1"/>
    </source>
</evidence>
<reference evidence="2 3" key="1">
    <citation type="submission" date="2018-02" db="EMBL/GenBank/DDBJ databases">
        <title>Genome sequence of the basidiomycete white-rot fungus Phlebia centrifuga.</title>
        <authorList>
            <person name="Granchi Z."/>
            <person name="Peng M."/>
            <person name="de Vries R.P."/>
            <person name="Hilden K."/>
            <person name="Makela M.R."/>
            <person name="Grigoriev I."/>
            <person name="Riley R."/>
        </authorList>
    </citation>
    <scope>NUCLEOTIDE SEQUENCE [LARGE SCALE GENOMIC DNA]</scope>
    <source>
        <strain evidence="2 3">FBCC195</strain>
    </source>
</reference>
<evidence type="ECO:0000256" key="1">
    <source>
        <dbReference type="SAM" id="Phobius"/>
    </source>
</evidence>
<keyword evidence="1" id="KW-0812">Transmembrane</keyword>
<keyword evidence="1" id="KW-1133">Transmembrane helix</keyword>
<proteinExistence type="predicted"/>